<evidence type="ECO:0000256" key="1">
    <source>
        <dbReference type="ARBA" id="ARBA00009902"/>
    </source>
</evidence>
<dbReference type="AlphaFoldDB" id="A0A1E3Q0D6"/>
<dbReference type="GO" id="GO:0004575">
    <property type="term" value="F:sucrose alpha-glucosidase activity"/>
    <property type="evidence" value="ECO:0007669"/>
    <property type="project" value="TreeGrafter"/>
</dbReference>
<evidence type="ECO:0000256" key="2">
    <source>
        <dbReference type="ARBA" id="ARBA00022801"/>
    </source>
</evidence>
<dbReference type="SMR" id="A0A1E3Q0D6"/>
<dbReference type="InterPro" id="IPR023296">
    <property type="entry name" value="Glyco_hydro_beta-prop_sf"/>
</dbReference>
<dbReference type="EMBL" id="KV454298">
    <property type="protein sequence ID" value="ODQ71018.1"/>
    <property type="molecule type" value="Genomic_DNA"/>
</dbReference>
<protein>
    <submittedName>
        <fullName evidence="7">Uncharacterized protein</fullName>
    </submittedName>
</protein>
<organism evidence="7 8">
    <name type="scientific">Lipomyces starkeyi NRRL Y-11557</name>
    <dbReference type="NCBI Taxonomy" id="675824"/>
    <lineage>
        <taxon>Eukaryota</taxon>
        <taxon>Fungi</taxon>
        <taxon>Dikarya</taxon>
        <taxon>Ascomycota</taxon>
        <taxon>Saccharomycotina</taxon>
        <taxon>Lipomycetes</taxon>
        <taxon>Lipomycetales</taxon>
        <taxon>Lipomycetaceae</taxon>
        <taxon>Lipomyces</taxon>
    </lineage>
</organism>
<feature type="domain" description="Glycosyl hydrolase family 32 N-terminal" evidence="5">
    <location>
        <begin position="14"/>
        <end position="329"/>
    </location>
</feature>
<gene>
    <name evidence="7" type="ORF">LIPSTDRAFT_56283</name>
</gene>
<keyword evidence="3 4" id="KW-0326">Glycosidase</keyword>
<dbReference type="STRING" id="675824.A0A1E3Q0D6"/>
<dbReference type="Gene3D" id="2.115.10.20">
    <property type="entry name" value="Glycosyl hydrolase domain, family 43"/>
    <property type="match status" value="1"/>
</dbReference>
<evidence type="ECO:0000313" key="8">
    <source>
        <dbReference type="Proteomes" id="UP000094385"/>
    </source>
</evidence>
<dbReference type="InterPro" id="IPR001362">
    <property type="entry name" value="Glyco_hydro_32"/>
</dbReference>
<keyword evidence="2 4" id="KW-0378">Hydrolase</keyword>
<accession>A0A1E3Q0D6</accession>
<dbReference type="PANTHER" id="PTHR42800:SF1">
    <property type="entry name" value="EXOINULINASE INUD (AFU_ORTHOLOGUE AFUA_5G00480)"/>
    <property type="match status" value="1"/>
</dbReference>
<evidence type="ECO:0000256" key="3">
    <source>
        <dbReference type="ARBA" id="ARBA00023295"/>
    </source>
</evidence>
<dbReference type="SUPFAM" id="SSF49899">
    <property type="entry name" value="Concanavalin A-like lectins/glucanases"/>
    <property type="match status" value="1"/>
</dbReference>
<dbReference type="InterPro" id="IPR013189">
    <property type="entry name" value="Glyco_hydro_32_C"/>
</dbReference>
<comment type="similarity">
    <text evidence="1 4">Belongs to the glycosyl hydrolase 32 family.</text>
</comment>
<dbReference type="GO" id="GO:0005987">
    <property type="term" value="P:sucrose catabolic process"/>
    <property type="evidence" value="ECO:0007669"/>
    <property type="project" value="TreeGrafter"/>
</dbReference>
<dbReference type="CDD" id="cd18622">
    <property type="entry name" value="GH32_Inu-like"/>
    <property type="match status" value="1"/>
</dbReference>
<name>A0A1E3Q0D6_LIPST</name>
<dbReference type="PANTHER" id="PTHR42800">
    <property type="entry name" value="EXOINULINASE INUD (AFU_ORTHOLOGUE AFUA_5G00480)"/>
    <property type="match status" value="1"/>
</dbReference>
<feature type="domain" description="Glycosyl hydrolase family 32 C-terminal" evidence="6">
    <location>
        <begin position="356"/>
        <end position="503"/>
    </location>
</feature>
<dbReference type="InterPro" id="IPR013320">
    <property type="entry name" value="ConA-like_dom_sf"/>
</dbReference>
<dbReference type="SUPFAM" id="SSF75005">
    <property type="entry name" value="Arabinanase/levansucrase/invertase"/>
    <property type="match status" value="1"/>
</dbReference>
<dbReference type="Gene3D" id="2.60.120.560">
    <property type="entry name" value="Exo-inulinase, domain 1"/>
    <property type="match status" value="1"/>
</dbReference>
<dbReference type="SMART" id="SM00640">
    <property type="entry name" value="Glyco_32"/>
    <property type="match status" value="1"/>
</dbReference>
<dbReference type="Pfam" id="PF00251">
    <property type="entry name" value="Glyco_hydro_32N"/>
    <property type="match status" value="1"/>
</dbReference>
<evidence type="ECO:0000259" key="6">
    <source>
        <dbReference type="Pfam" id="PF08244"/>
    </source>
</evidence>
<evidence type="ECO:0000256" key="4">
    <source>
        <dbReference type="RuleBase" id="RU362110"/>
    </source>
</evidence>
<sequence length="509" mass="55135">MGTTTASGARPSYHVTPESEWMNDPQRPFFLGGEWHLYYLYNSDFNFSDPTAGGGTEWYHVTSEDMVNWTQHGVVIEKYQPTEGGVYLGDIETGSAVIDTDNTAGFGANAVVAILTQMADGIQQQSLFYSTDNGYTFTPFSGNPVMPNPDPTAKPAFRDPKVIWDGASAQWVMALAEGNKIGFYTSSNLKTWVYTSGFIPENSGVDLGVLECPDLYQLDVDDDATKRTWVLAAGANGYLYNRTTGTAYWIGAWDGASFTAVDVHPQWMDSGPDFYATVSWADSRLDEDERYVSRYAIGWMNNWDYANDLPYYGGFAGQDSLVREIKLETIDGAVTLVSVPISAYANIFGTSVSVSSKTITTDPTTASLPAMAGGAYVILTTVSKNGGDDGDEVRIRFKGDGTFATTVGYDFVHGQAFFVRDLDGVATESMPTAPEQSYDAVRTVPVSLASNTVTLSLYVDWNSVEVFVNDGVAALSGLIYPNPGAEIIEMVSGTGQLTLDSFTYAGVSV</sequence>
<evidence type="ECO:0000313" key="7">
    <source>
        <dbReference type="EMBL" id="ODQ71018.1"/>
    </source>
</evidence>
<dbReference type="OrthoDB" id="202537at2759"/>
<dbReference type="GO" id="GO:0005737">
    <property type="term" value="C:cytoplasm"/>
    <property type="evidence" value="ECO:0007669"/>
    <property type="project" value="TreeGrafter"/>
</dbReference>
<reference evidence="7 8" key="1">
    <citation type="journal article" date="2016" name="Proc. Natl. Acad. Sci. U.S.A.">
        <title>Comparative genomics of biotechnologically important yeasts.</title>
        <authorList>
            <person name="Riley R."/>
            <person name="Haridas S."/>
            <person name="Wolfe K.H."/>
            <person name="Lopes M.R."/>
            <person name="Hittinger C.T."/>
            <person name="Goeker M."/>
            <person name="Salamov A.A."/>
            <person name="Wisecaver J.H."/>
            <person name="Long T.M."/>
            <person name="Calvey C.H."/>
            <person name="Aerts A.L."/>
            <person name="Barry K.W."/>
            <person name="Choi C."/>
            <person name="Clum A."/>
            <person name="Coughlan A.Y."/>
            <person name="Deshpande S."/>
            <person name="Douglass A.P."/>
            <person name="Hanson S.J."/>
            <person name="Klenk H.-P."/>
            <person name="LaButti K.M."/>
            <person name="Lapidus A."/>
            <person name="Lindquist E.A."/>
            <person name="Lipzen A.M."/>
            <person name="Meier-Kolthoff J.P."/>
            <person name="Ohm R.A."/>
            <person name="Otillar R.P."/>
            <person name="Pangilinan J.L."/>
            <person name="Peng Y."/>
            <person name="Rokas A."/>
            <person name="Rosa C.A."/>
            <person name="Scheuner C."/>
            <person name="Sibirny A.A."/>
            <person name="Slot J.C."/>
            <person name="Stielow J.B."/>
            <person name="Sun H."/>
            <person name="Kurtzman C.P."/>
            <person name="Blackwell M."/>
            <person name="Grigoriev I.V."/>
            <person name="Jeffries T.W."/>
        </authorList>
    </citation>
    <scope>NUCLEOTIDE SEQUENCE [LARGE SCALE GENOMIC DNA]</scope>
    <source>
        <strain evidence="7 8">NRRL Y-11557</strain>
    </source>
</reference>
<dbReference type="InterPro" id="IPR013148">
    <property type="entry name" value="Glyco_hydro_32_N"/>
</dbReference>
<dbReference type="Pfam" id="PF08244">
    <property type="entry name" value="Glyco_hydro_32C"/>
    <property type="match status" value="1"/>
</dbReference>
<proteinExistence type="inferred from homology"/>
<evidence type="ECO:0000259" key="5">
    <source>
        <dbReference type="Pfam" id="PF00251"/>
    </source>
</evidence>
<dbReference type="Proteomes" id="UP000094385">
    <property type="component" value="Unassembled WGS sequence"/>
</dbReference>
<keyword evidence="8" id="KW-1185">Reference proteome</keyword>